<dbReference type="EMBL" id="NOKQ01000196">
    <property type="protein sequence ID" value="OZS78306.1"/>
    <property type="molecule type" value="Genomic_DNA"/>
</dbReference>
<comment type="caution">
    <text evidence="2">The sequence shown here is derived from an EMBL/GenBank/DDBJ whole genome shotgun (WGS) entry which is preliminary data.</text>
</comment>
<dbReference type="InterPro" id="IPR002645">
    <property type="entry name" value="STAS_dom"/>
</dbReference>
<dbReference type="AlphaFoldDB" id="A0A264W3Z1"/>
<evidence type="ECO:0000313" key="3">
    <source>
        <dbReference type="Proteomes" id="UP000217065"/>
    </source>
</evidence>
<reference evidence="2 3" key="1">
    <citation type="submission" date="2017-07" db="EMBL/GenBank/DDBJ databases">
        <title>Tetzosporium hominis gen.nov. sp.nov.</title>
        <authorList>
            <person name="Tetz G."/>
            <person name="Tetz V."/>
        </authorList>
    </citation>
    <scope>NUCLEOTIDE SEQUENCE [LARGE SCALE GENOMIC DNA]</scope>
    <source>
        <strain evidence="2 3">VT-49</strain>
    </source>
</reference>
<dbReference type="PANTHER" id="PTHR33745">
    <property type="entry name" value="RSBT ANTAGONIST PROTEIN RSBS-RELATED"/>
    <property type="match status" value="1"/>
</dbReference>
<dbReference type="SUPFAM" id="SSF52091">
    <property type="entry name" value="SpoIIaa-like"/>
    <property type="match status" value="1"/>
</dbReference>
<dbReference type="RefSeq" id="WP_094942326.1">
    <property type="nucleotide sequence ID" value="NZ_NOKQ01000196.1"/>
</dbReference>
<evidence type="ECO:0000259" key="1">
    <source>
        <dbReference type="PROSITE" id="PS50801"/>
    </source>
</evidence>
<organism evidence="2 3">
    <name type="scientific">Tetzosporium hominis</name>
    <dbReference type="NCBI Taxonomy" id="2020506"/>
    <lineage>
        <taxon>Bacteria</taxon>
        <taxon>Bacillati</taxon>
        <taxon>Bacillota</taxon>
        <taxon>Bacilli</taxon>
        <taxon>Bacillales</taxon>
        <taxon>Caryophanaceae</taxon>
        <taxon>Tetzosporium</taxon>
    </lineage>
</organism>
<dbReference type="Pfam" id="PF01740">
    <property type="entry name" value="STAS"/>
    <property type="match status" value="1"/>
</dbReference>
<sequence length="250" mass="27515">MGKRFRDFSLPAVVINEELEMVDASETFLDKYGWARTFLSIVDSGSQSKAAKFLPTLLAGSPLEVSLINKKGDLDFVDLFITWSRGEGTVTVVPKSSQYSLVSSKLGLLQAELSIRNNELLEEKDRVQSLLLEMQNLSAPAIVVKDGVSLVPIFGAIDSGQMTQIFNRLLTHFLEEKTEIAIIDFTASADFDLMHWQGVDEFVKAASIMGVEIIVSGLHPSQVKALNSLQIRAGSMRFYAKLATALQAIQ</sequence>
<dbReference type="Gene3D" id="3.30.750.24">
    <property type="entry name" value="STAS domain"/>
    <property type="match status" value="1"/>
</dbReference>
<accession>A0A264W3Z1</accession>
<dbReference type="PROSITE" id="PS50801">
    <property type="entry name" value="STAS"/>
    <property type="match status" value="1"/>
</dbReference>
<feature type="domain" description="STAS" evidence="1">
    <location>
        <begin position="138"/>
        <end position="249"/>
    </location>
</feature>
<dbReference type="InterPro" id="IPR051932">
    <property type="entry name" value="Bact_StressResp_Reg"/>
</dbReference>
<dbReference type="CDD" id="cd07041">
    <property type="entry name" value="STAS_RsbR_RsbS_like"/>
    <property type="match status" value="1"/>
</dbReference>
<dbReference type="OrthoDB" id="2624594at2"/>
<gene>
    <name evidence="2" type="ORF">CF394_05980</name>
</gene>
<dbReference type="Proteomes" id="UP000217065">
    <property type="component" value="Unassembled WGS sequence"/>
</dbReference>
<evidence type="ECO:0000313" key="2">
    <source>
        <dbReference type="EMBL" id="OZS78306.1"/>
    </source>
</evidence>
<name>A0A264W3Z1_9BACL</name>
<protein>
    <recommendedName>
        <fullName evidence="1">STAS domain-containing protein</fullName>
    </recommendedName>
</protein>
<dbReference type="InterPro" id="IPR036513">
    <property type="entry name" value="STAS_dom_sf"/>
</dbReference>
<proteinExistence type="predicted"/>
<keyword evidence="3" id="KW-1185">Reference proteome</keyword>